<accession>A0A5D3AZR8</accession>
<dbReference type="EMBL" id="NIDF01000026">
    <property type="protein sequence ID" value="TYJ56298.1"/>
    <property type="molecule type" value="Genomic_DNA"/>
</dbReference>
<comment type="caution">
    <text evidence="1">The sequence shown here is derived from an EMBL/GenBank/DDBJ whole genome shotgun (WGS) entry which is preliminary data.</text>
</comment>
<sequence length="111" mass="12832">MTNIESMRTALEEWSDEWSTRDRVMGAISLLMLIESQKALEFTSSPTALHSPLQLTLTILFLESMFFFDMVSYSRGRHVGLDSLNVVYWAGTVVRAYALMWARLQMEEMDK</sequence>
<dbReference type="AlphaFoldDB" id="A0A5D3AZR8"/>
<evidence type="ECO:0000313" key="2">
    <source>
        <dbReference type="Proteomes" id="UP000322245"/>
    </source>
</evidence>
<dbReference type="Proteomes" id="UP000322245">
    <property type="component" value="Unassembled WGS sequence"/>
</dbReference>
<protein>
    <submittedName>
        <fullName evidence="1">Uncharacterized protein</fullName>
    </submittedName>
</protein>
<reference evidence="1 2" key="1">
    <citation type="submission" date="2017-05" db="EMBL/GenBank/DDBJ databases">
        <title>The Genome Sequence of Tsuchiyaea wingfieldii DSM 27421.</title>
        <authorList>
            <person name="Cuomo C."/>
            <person name="Passer A."/>
            <person name="Billmyre B."/>
            <person name="Heitman J."/>
        </authorList>
    </citation>
    <scope>NUCLEOTIDE SEQUENCE [LARGE SCALE GENOMIC DNA]</scope>
    <source>
        <strain evidence="1 2">DSM 27421</strain>
    </source>
</reference>
<keyword evidence="2" id="KW-1185">Reference proteome</keyword>
<evidence type="ECO:0000313" key="1">
    <source>
        <dbReference type="EMBL" id="TYJ56298.1"/>
    </source>
</evidence>
<gene>
    <name evidence="1" type="ORF">B9479_002988</name>
</gene>
<organism evidence="1 2">
    <name type="scientific">Cryptococcus floricola</name>
    <dbReference type="NCBI Taxonomy" id="2591691"/>
    <lineage>
        <taxon>Eukaryota</taxon>
        <taxon>Fungi</taxon>
        <taxon>Dikarya</taxon>
        <taxon>Basidiomycota</taxon>
        <taxon>Agaricomycotina</taxon>
        <taxon>Tremellomycetes</taxon>
        <taxon>Tremellales</taxon>
        <taxon>Cryptococcaceae</taxon>
        <taxon>Cryptococcus</taxon>
    </lineage>
</organism>
<proteinExistence type="predicted"/>
<name>A0A5D3AZR8_9TREE</name>